<gene>
    <name evidence="3" type="ORF">KK083_21630</name>
</gene>
<evidence type="ECO:0000259" key="2">
    <source>
        <dbReference type="Pfam" id="PF13568"/>
    </source>
</evidence>
<keyword evidence="1" id="KW-0732">Signal</keyword>
<dbReference type="RefSeq" id="WP_254167516.1">
    <property type="nucleotide sequence ID" value="NZ_JAHESF010000026.1"/>
</dbReference>
<name>A0AAP2DQ48_9BACT</name>
<feature type="chain" id="PRO_5042819000" evidence="1">
    <location>
        <begin position="20"/>
        <end position="234"/>
    </location>
</feature>
<reference evidence="3 4" key="1">
    <citation type="submission" date="2021-05" db="EMBL/GenBank/DDBJ databases">
        <title>A Polyphasic approach of four new species of the genus Ohtaekwangia: Ohtaekwangia histidinii sp. nov., Ohtaekwangia cretensis sp. nov., Ohtaekwangia indiensis sp. nov., Ohtaekwangia reichenbachii sp. nov. from diverse environment.</title>
        <authorList>
            <person name="Octaviana S."/>
        </authorList>
    </citation>
    <scope>NUCLEOTIDE SEQUENCE [LARGE SCALE GENOMIC DNA]</scope>
    <source>
        <strain evidence="3 4">PWU4</strain>
    </source>
</reference>
<evidence type="ECO:0000313" key="3">
    <source>
        <dbReference type="EMBL" id="MBT1699514.1"/>
    </source>
</evidence>
<keyword evidence="4" id="KW-1185">Reference proteome</keyword>
<accession>A0AAP2DQ48</accession>
<protein>
    <submittedName>
        <fullName evidence="3">Outer membrane beta-barrel protein</fullName>
    </submittedName>
</protein>
<evidence type="ECO:0000313" key="4">
    <source>
        <dbReference type="Proteomes" id="UP001319200"/>
    </source>
</evidence>
<dbReference type="Pfam" id="PF13568">
    <property type="entry name" value="OMP_b-brl_2"/>
    <property type="match status" value="1"/>
</dbReference>
<comment type="caution">
    <text evidence="3">The sequence shown here is derived from an EMBL/GenBank/DDBJ whole genome shotgun (WGS) entry which is preliminary data.</text>
</comment>
<proteinExistence type="predicted"/>
<dbReference type="InterPro" id="IPR025665">
    <property type="entry name" value="Beta-barrel_OMP_2"/>
</dbReference>
<evidence type="ECO:0000256" key="1">
    <source>
        <dbReference type="SAM" id="SignalP"/>
    </source>
</evidence>
<organism evidence="3 4">
    <name type="scientific">Chryseosolibacter histidini</name>
    <dbReference type="NCBI Taxonomy" id="2782349"/>
    <lineage>
        <taxon>Bacteria</taxon>
        <taxon>Pseudomonadati</taxon>
        <taxon>Bacteroidota</taxon>
        <taxon>Cytophagia</taxon>
        <taxon>Cytophagales</taxon>
        <taxon>Chryseotaleaceae</taxon>
        <taxon>Chryseosolibacter</taxon>
    </lineage>
</organism>
<dbReference type="AlphaFoldDB" id="A0AAP2DQ48"/>
<dbReference type="Proteomes" id="UP001319200">
    <property type="component" value="Unassembled WGS sequence"/>
</dbReference>
<sequence length="234" mass="25584">MKKLTVILSILCIKTPACAQVLIALVFGDKLQTEKLTFGLVVSPTFSTISNLSGDYRSGLGLGLYFDIKISKNFFLHPEAAPKASLGVDGLSPYSTGNDSLDALFVNGVVNRKLKAISLPLLCKYRIKGLLFAEAGPQINWILRVRDVYTAEINGNELTYETELKNEFTRFEVGLAGGLECKLKKDKGMGLGLRYFHGLNDIWKSREGKQVNQALQINISIPIGTGKAQNAGKN</sequence>
<dbReference type="EMBL" id="JAHESF010000026">
    <property type="protein sequence ID" value="MBT1699514.1"/>
    <property type="molecule type" value="Genomic_DNA"/>
</dbReference>
<feature type="signal peptide" evidence="1">
    <location>
        <begin position="1"/>
        <end position="19"/>
    </location>
</feature>
<feature type="domain" description="Outer membrane protein beta-barrel" evidence="2">
    <location>
        <begin position="46"/>
        <end position="202"/>
    </location>
</feature>